<proteinExistence type="predicted"/>
<dbReference type="EMBL" id="PDSK01000058">
    <property type="protein sequence ID" value="PIE35153.1"/>
    <property type="molecule type" value="Genomic_DNA"/>
</dbReference>
<reference evidence="2 3" key="1">
    <citation type="submission" date="2017-10" db="EMBL/GenBank/DDBJ databases">
        <title>Novel microbial diversity and functional potential in the marine mammal oral microbiome.</title>
        <authorList>
            <person name="Dudek N.K."/>
            <person name="Sun C.L."/>
            <person name="Burstein D."/>
            <person name="Kantor R.S."/>
            <person name="Aliaga Goltsman D.S."/>
            <person name="Bik E.M."/>
            <person name="Thomas B.C."/>
            <person name="Banfield J.F."/>
            <person name="Relman D.A."/>
        </authorList>
    </citation>
    <scope>NUCLEOTIDE SEQUENCE [LARGE SCALE GENOMIC DNA]</scope>
    <source>
        <strain evidence="2">DOLJORAL78_47_16</strain>
    </source>
</reference>
<protein>
    <submittedName>
        <fullName evidence="2">Uncharacterized protein</fullName>
    </submittedName>
</protein>
<gene>
    <name evidence="2" type="ORF">CSA56_05295</name>
</gene>
<name>A0A2G6KHL2_9BACT</name>
<sequence length="96" mass="10818">MQLIGRVHQHDNFKTRTSFQGAGNAIGSVAQFIGNRQDPLPHVIADIALVLRARMTVYTETPVRAAMSFSPAIFVSLLYMSTLAYDRPQRKRSRKK</sequence>
<accession>A0A2G6KHL2</accession>
<keyword evidence="1" id="KW-0812">Transmembrane</keyword>
<evidence type="ECO:0000313" key="2">
    <source>
        <dbReference type="EMBL" id="PIE35153.1"/>
    </source>
</evidence>
<dbReference type="AlphaFoldDB" id="A0A2G6KHL2"/>
<evidence type="ECO:0000313" key="3">
    <source>
        <dbReference type="Proteomes" id="UP000230821"/>
    </source>
</evidence>
<feature type="transmembrane region" description="Helical" evidence="1">
    <location>
        <begin position="65"/>
        <end position="85"/>
    </location>
</feature>
<keyword evidence="1" id="KW-0472">Membrane</keyword>
<keyword evidence="1" id="KW-1133">Transmembrane helix</keyword>
<comment type="caution">
    <text evidence="2">The sequence shown here is derived from an EMBL/GenBank/DDBJ whole genome shotgun (WGS) entry which is preliminary data.</text>
</comment>
<evidence type="ECO:0000256" key="1">
    <source>
        <dbReference type="SAM" id="Phobius"/>
    </source>
</evidence>
<dbReference type="Proteomes" id="UP000230821">
    <property type="component" value="Unassembled WGS sequence"/>
</dbReference>
<organism evidence="2 3">
    <name type="scientific">candidate division KSB3 bacterium</name>
    <dbReference type="NCBI Taxonomy" id="2044937"/>
    <lineage>
        <taxon>Bacteria</taxon>
        <taxon>candidate division KSB3</taxon>
    </lineage>
</organism>